<dbReference type="Proteomes" id="UP000439113">
    <property type="component" value="Unassembled WGS sequence"/>
</dbReference>
<sequence length="217" mass="24566">MADGQTLRLFNAHYEKYGFQPVAVFDGEGRFNTAARPPPMGDPFAIPRSWSPLEETRISSMGQRGSRRDFFILRDTARKREFFWPREPVGRCRGGFFFAGGAVGGLPRERNTISELILRKSNHTVSARSLRDPRKRNRAEILQAKGGLPRERNTISELILRKSYQTSKTSRAPKRKSAQSPRQNPGRAHPATSARSSSTGVITPSSRKSKSWPRQRR</sequence>
<name>A0A6N8DQ12_RHOAC</name>
<reference evidence="2 3" key="1">
    <citation type="submission" date="2019-11" db="EMBL/GenBank/DDBJ databases">
        <title>Whole-genome sequence of a Rhodoblastus acidophilus DSM 142.</title>
        <authorList>
            <person name="Kyndt J.A."/>
            <person name="Meyer T.E."/>
        </authorList>
    </citation>
    <scope>NUCLEOTIDE SEQUENCE [LARGE SCALE GENOMIC DNA]</scope>
    <source>
        <strain evidence="2 3">DSM 142</strain>
    </source>
</reference>
<evidence type="ECO:0000313" key="2">
    <source>
        <dbReference type="EMBL" id="MTV32388.1"/>
    </source>
</evidence>
<accession>A0A6N8DQ12</accession>
<evidence type="ECO:0000256" key="1">
    <source>
        <dbReference type="SAM" id="MobiDB-lite"/>
    </source>
</evidence>
<dbReference type="OrthoDB" id="7667044at2"/>
<feature type="compositionally biased region" description="Basic residues" evidence="1">
    <location>
        <begin position="207"/>
        <end position="217"/>
    </location>
</feature>
<gene>
    <name evidence="2" type="ORF">GJ654_15470</name>
</gene>
<dbReference type="EMBL" id="WNKS01000016">
    <property type="protein sequence ID" value="MTV32388.1"/>
    <property type="molecule type" value="Genomic_DNA"/>
</dbReference>
<evidence type="ECO:0000313" key="3">
    <source>
        <dbReference type="Proteomes" id="UP000439113"/>
    </source>
</evidence>
<dbReference type="AlphaFoldDB" id="A0A6N8DQ12"/>
<protein>
    <submittedName>
        <fullName evidence="2">Uncharacterized protein</fullName>
    </submittedName>
</protein>
<proteinExistence type="predicted"/>
<feature type="compositionally biased region" description="Polar residues" evidence="1">
    <location>
        <begin position="193"/>
        <end position="206"/>
    </location>
</feature>
<organism evidence="2 3">
    <name type="scientific">Rhodoblastus acidophilus</name>
    <name type="common">Rhodopseudomonas acidophila</name>
    <dbReference type="NCBI Taxonomy" id="1074"/>
    <lineage>
        <taxon>Bacteria</taxon>
        <taxon>Pseudomonadati</taxon>
        <taxon>Pseudomonadota</taxon>
        <taxon>Alphaproteobacteria</taxon>
        <taxon>Hyphomicrobiales</taxon>
        <taxon>Rhodoblastaceae</taxon>
        <taxon>Rhodoblastus</taxon>
    </lineage>
</organism>
<feature type="region of interest" description="Disordered" evidence="1">
    <location>
        <begin position="144"/>
        <end position="217"/>
    </location>
</feature>
<comment type="caution">
    <text evidence="2">The sequence shown here is derived from an EMBL/GenBank/DDBJ whole genome shotgun (WGS) entry which is preliminary data.</text>
</comment>